<accession>A0ABP9M7Y5</accession>
<sequence>MHVNIEFLADRTLITFKGGEVTDDLIGIVNGIAAGRYCFEASVLLSSEFSDYMTLVKNYHGDKFGIEVSNTIEPYIFWGRVKDGSIRSTVGEPLQKTWSRFIEALDALTPEDKQALEEVFDDIQKSRKVYCSECKKLLSEH</sequence>
<evidence type="ECO:0000313" key="1">
    <source>
        <dbReference type="EMBL" id="GAA5090690.1"/>
    </source>
</evidence>
<name>A0ABP9M7Y5_9BURK</name>
<protein>
    <submittedName>
        <fullName evidence="1">Uncharacterized protein</fullName>
    </submittedName>
</protein>
<keyword evidence="2" id="KW-1185">Reference proteome</keyword>
<organism evidence="1 2">
    <name type="scientific">Paenalcaligenes hermetiae</name>
    <dbReference type="NCBI Taxonomy" id="1157987"/>
    <lineage>
        <taxon>Bacteria</taxon>
        <taxon>Pseudomonadati</taxon>
        <taxon>Pseudomonadota</taxon>
        <taxon>Betaproteobacteria</taxon>
        <taxon>Burkholderiales</taxon>
        <taxon>Alcaligenaceae</taxon>
        <taxon>Paenalcaligenes</taxon>
    </lineage>
</organism>
<evidence type="ECO:0000313" key="2">
    <source>
        <dbReference type="Proteomes" id="UP001500227"/>
    </source>
</evidence>
<dbReference type="Proteomes" id="UP001500227">
    <property type="component" value="Unassembled WGS sequence"/>
</dbReference>
<proteinExistence type="predicted"/>
<comment type="caution">
    <text evidence="1">The sequence shown here is derived from an EMBL/GenBank/DDBJ whole genome shotgun (WGS) entry which is preliminary data.</text>
</comment>
<reference evidence="2" key="1">
    <citation type="journal article" date="2019" name="Int. J. Syst. Evol. Microbiol.">
        <title>The Global Catalogue of Microorganisms (GCM) 10K type strain sequencing project: providing services to taxonomists for standard genome sequencing and annotation.</title>
        <authorList>
            <consortium name="The Broad Institute Genomics Platform"/>
            <consortium name="The Broad Institute Genome Sequencing Center for Infectious Disease"/>
            <person name="Wu L."/>
            <person name="Ma J."/>
        </authorList>
    </citation>
    <scope>NUCLEOTIDE SEQUENCE [LARGE SCALE GENOMIC DNA]</scope>
    <source>
        <strain evidence="2">JCM 18423</strain>
    </source>
</reference>
<dbReference type="EMBL" id="BAABKD010000009">
    <property type="protein sequence ID" value="GAA5090690.1"/>
    <property type="molecule type" value="Genomic_DNA"/>
</dbReference>
<gene>
    <name evidence="1" type="ORF">GCM10023337_15370</name>
</gene>
<dbReference type="RefSeq" id="WP_300648206.1">
    <property type="nucleotide sequence ID" value="NZ_BAABKD010000009.1"/>
</dbReference>